<dbReference type="InterPro" id="IPR034660">
    <property type="entry name" value="DinB/YfiT-like"/>
</dbReference>
<dbReference type="InterPro" id="IPR024344">
    <property type="entry name" value="MDMPI_metal-binding"/>
</dbReference>
<accession>A0A1I6SNY8</accession>
<feature type="domain" description="MDMPI C-terminal" evidence="1">
    <location>
        <begin position="138"/>
        <end position="220"/>
    </location>
</feature>
<organism evidence="3 4">
    <name type="scientific">Streptomyces harbinensis</name>
    <dbReference type="NCBI Taxonomy" id="1176198"/>
    <lineage>
        <taxon>Bacteria</taxon>
        <taxon>Bacillati</taxon>
        <taxon>Actinomycetota</taxon>
        <taxon>Actinomycetes</taxon>
        <taxon>Kitasatosporales</taxon>
        <taxon>Streptomycetaceae</taxon>
        <taxon>Streptomyces</taxon>
    </lineage>
</organism>
<evidence type="ECO:0000313" key="4">
    <source>
        <dbReference type="Proteomes" id="UP000198873"/>
    </source>
</evidence>
<evidence type="ECO:0000259" key="2">
    <source>
        <dbReference type="Pfam" id="PF11716"/>
    </source>
</evidence>
<dbReference type="RefSeq" id="WP_093842994.1">
    <property type="nucleotide sequence ID" value="NZ_CP054938.1"/>
</dbReference>
<dbReference type="Pfam" id="PF11716">
    <property type="entry name" value="MDMPI_N"/>
    <property type="match status" value="1"/>
</dbReference>
<evidence type="ECO:0000313" key="3">
    <source>
        <dbReference type="EMBL" id="SFS78518.1"/>
    </source>
</evidence>
<keyword evidence="4" id="KW-1185">Reference proteome</keyword>
<dbReference type="GO" id="GO:0046872">
    <property type="term" value="F:metal ion binding"/>
    <property type="evidence" value="ECO:0007669"/>
    <property type="project" value="InterPro"/>
</dbReference>
<evidence type="ECO:0000259" key="1">
    <source>
        <dbReference type="Pfam" id="PF07398"/>
    </source>
</evidence>
<dbReference type="GO" id="GO:0005886">
    <property type="term" value="C:plasma membrane"/>
    <property type="evidence" value="ECO:0007669"/>
    <property type="project" value="TreeGrafter"/>
</dbReference>
<gene>
    <name evidence="3" type="ORF">SAMN05444716_10445</name>
</gene>
<dbReference type="InterPro" id="IPR017517">
    <property type="entry name" value="Maleyloyr_isom"/>
</dbReference>
<sequence>MTREPAFYLRLLRTELAAFRTTLDGDLDAPVTHCAPWTLRDLAGHLGSGNLWVVTATAEGRGDHHPPAPEGDAALRAWYEESAAALLAALDTDPATPAWTFRAPHTVGFWQRRRAQETLIHRWDAQHALGAAQPPGAEPAADGIAEVFEVMAPRMIDRGLAPVPERAVRLVADDLGREWTYGPGEPVATLTGPAGQLLLLLWGRAADSAPGLEWSGDRAAGRRVLAGPLTP</sequence>
<dbReference type="NCBIfam" id="TIGR03083">
    <property type="entry name" value="maleylpyruvate isomerase family mycothiol-dependent enzyme"/>
    <property type="match status" value="1"/>
</dbReference>
<dbReference type="InterPro" id="IPR010872">
    <property type="entry name" value="MDMPI_C-term_domain"/>
</dbReference>
<dbReference type="Pfam" id="PF07398">
    <property type="entry name" value="MDMPI_C"/>
    <property type="match status" value="1"/>
</dbReference>
<dbReference type="PANTHER" id="PTHR40758:SF1">
    <property type="entry name" value="CONSERVED PROTEIN"/>
    <property type="match status" value="1"/>
</dbReference>
<dbReference type="Proteomes" id="UP000198873">
    <property type="component" value="Unassembled WGS sequence"/>
</dbReference>
<feature type="domain" description="Mycothiol-dependent maleylpyruvate isomerase metal-binding" evidence="2">
    <location>
        <begin position="9"/>
        <end position="126"/>
    </location>
</feature>
<name>A0A1I6SNY8_9ACTN</name>
<dbReference type="AlphaFoldDB" id="A0A1I6SNY8"/>
<protein>
    <submittedName>
        <fullName evidence="3">TIGR03083 family protein</fullName>
    </submittedName>
</protein>
<reference evidence="4" key="1">
    <citation type="submission" date="2016-10" db="EMBL/GenBank/DDBJ databases">
        <authorList>
            <person name="Varghese N."/>
            <person name="Submissions S."/>
        </authorList>
    </citation>
    <scope>NUCLEOTIDE SEQUENCE [LARGE SCALE GENOMIC DNA]</scope>
    <source>
        <strain evidence="4">CGMCC 4.7047</strain>
    </source>
</reference>
<proteinExistence type="predicted"/>
<dbReference type="SUPFAM" id="SSF109854">
    <property type="entry name" value="DinB/YfiT-like putative metalloenzymes"/>
    <property type="match status" value="1"/>
</dbReference>
<dbReference type="PANTHER" id="PTHR40758">
    <property type="entry name" value="CONSERVED PROTEIN"/>
    <property type="match status" value="1"/>
</dbReference>
<dbReference type="EMBL" id="FPAB01000004">
    <property type="protein sequence ID" value="SFS78518.1"/>
    <property type="molecule type" value="Genomic_DNA"/>
</dbReference>
<dbReference type="STRING" id="1176198.SAMN05444716_10445"/>